<dbReference type="GO" id="GO:0015562">
    <property type="term" value="F:efflux transmembrane transporter activity"/>
    <property type="evidence" value="ECO:0007669"/>
    <property type="project" value="TreeGrafter"/>
</dbReference>
<proteinExistence type="inferred from homology"/>
<dbReference type="PANTHER" id="PTHR30469:SF15">
    <property type="entry name" value="HLYD FAMILY OF SECRETION PROTEINS"/>
    <property type="match status" value="1"/>
</dbReference>
<sequence length="373" mass="40716" precursor="true">MNFKFLPAVLVLTLIGSASAQTPVRVAEARLEQLEQRQAVTGSLRAVSRGDVAALESGRLVELKVREGDVIQQGQLIATVDARRLLAEHAAAEADKRVAEAELKRNRATAKRAAADLARGEALIEQNAISRQELDSFRAAADVAVAEIEAAERTIQRIEETIRLLAVRLSDTTVTAPYDASVVARHVEPGDWVQPGDKLLTIVSTGPIEAWLEVPERFAVAIHQNPDDVVIRSASLNRTFHILKSRRLSDVNPRVRTSPFIATIENPDGLLAPGMSVEGWVPSGQSGEFLTVPKDAVVRRDGQPSVFTVDADRKAEMIAVRVLFETTDRVAIATARLTEGSSVIVEGNERLMPQQVVDVVNETDDRTRQLAKR</sequence>
<dbReference type="Gene3D" id="1.10.287.470">
    <property type="entry name" value="Helix hairpin bin"/>
    <property type="match status" value="1"/>
</dbReference>
<keyword evidence="7" id="KW-1185">Reference proteome</keyword>
<evidence type="ECO:0000313" key="7">
    <source>
        <dbReference type="Proteomes" id="UP000321353"/>
    </source>
</evidence>
<dbReference type="Pfam" id="PF25876">
    <property type="entry name" value="HH_MFP_RND"/>
    <property type="match status" value="1"/>
</dbReference>
<dbReference type="SUPFAM" id="SSF111369">
    <property type="entry name" value="HlyD-like secretion proteins"/>
    <property type="match status" value="1"/>
</dbReference>
<name>A0A5B9MEC5_9BACT</name>
<dbReference type="AlphaFoldDB" id="A0A5B9MEC5"/>
<feature type="domain" description="Multidrug resistance protein MdtA-like alpha-helical hairpin" evidence="4">
    <location>
        <begin position="97"/>
        <end position="156"/>
    </location>
</feature>
<evidence type="ECO:0000259" key="4">
    <source>
        <dbReference type="Pfam" id="PF25876"/>
    </source>
</evidence>
<accession>A0A5B9MEC5</accession>
<dbReference type="Gene3D" id="2.40.30.170">
    <property type="match status" value="1"/>
</dbReference>
<dbReference type="Gene3D" id="2.40.420.20">
    <property type="match status" value="1"/>
</dbReference>
<evidence type="ECO:0000256" key="3">
    <source>
        <dbReference type="SAM" id="SignalP"/>
    </source>
</evidence>
<dbReference type="EMBL" id="CP036264">
    <property type="protein sequence ID" value="QEF99163.1"/>
    <property type="molecule type" value="Genomic_DNA"/>
</dbReference>
<dbReference type="KEGG" id="smam:Mal15_32230"/>
<gene>
    <name evidence="6" type="primary">mdtA_3</name>
    <name evidence="6" type="ORF">Mal15_32230</name>
</gene>
<dbReference type="Pfam" id="PF25917">
    <property type="entry name" value="BSH_RND"/>
    <property type="match status" value="1"/>
</dbReference>
<dbReference type="InterPro" id="IPR058625">
    <property type="entry name" value="MdtA-like_BSH"/>
</dbReference>
<dbReference type="RefSeq" id="WP_147868609.1">
    <property type="nucleotide sequence ID" value="NZ_CP036264.1"/>
</dbReference>
<dbReference type="Gene3D" id="2.40.50.100">
    <property type="match status" value="1"/>
</dbReference>
<feature type="chain" id="PRO_5022772130" evidence="3">
    <location>
        <begin position="21"/>
        <end position="373"/>
    </location>
</feature>
<feature type="signal peptide" evidence="3">
    <location>
        <begin position="1"/>
        <end position="20"/>
    </location>
</feature>
<feature type="domain" description="Multidrug resistance protein MdtA-like barrel-sandwich hybrid" evidence="5">
    <location>
        <begin position="52"/>
        <end position="203"/>
    </location>
</feature>
<dbReference type="NCBIfam" id="TIGR01730">
    <property type="entry name" value="RND_mfp"/>
    <property type="match status" value="1"/>
</dbReference>
<organism evidence="6 7">
    <name type="scientific">Stieleria maiorica</name>
    <dbReference type="NCBI Taxonomy" id="2795974"/>
    <lineage>
        <taxon>Bacteria</taxon>
        <taxon>Pseudomonadati</taxon>
        <taxon>Planctomycetota</taxon>
        <taxon>Planctomycetia</taxon>
        <taxon>Pirellulales</taxon>
        <taxon>Pirellulaceae</taxon>
        <taxon>Stieleria</taxon>
    </lineage>
</organism>
<feature type="coiled-coil region" evidence="2">
    <location>
        <begin position="82"/>
        <end position="168"/>
    </location>
</feature>
<keyword evidence="3" id="KW-0732">Signal</keyword>
<dbReference type="Proteomes" id="UP000321353">
    <property type="component" value="Chromosome"/>
</dbReference>
<comment type="similarity">
    <text evidence="1">Belongs to the membrane fusion protein (MFP) (TC 8.A.1) family.</text>
</comment>
<reference evidence="6 7" key="1">
    <citation type="submission" date="2019-02" db="EMBL/GenBank/DDBJ databases">
        <title>Planctomycetal bacteria perform biofilm scaping via a novel small molecule.</title>
        <authorList>
            <person name="Jeske O."/>
            <person name="Boedeker C."/>
            <person name="Wiegand S."/>
            <person name="Breitling P."/>
            <person name="Kallscheuer N."/>
            <person name="Jogler M."/>
            <person name="Rohde M."/>
            <person name="Petersen J."/>
            <person name="Medema M.H."/>
            <person name="Surup F."/>
            <person name="Jogler C."/>
        </authorList>
    </citation>
    <scope>NUCLEOTIDE SEQUENCE [LARGE SCALE GENOMIC DNA]</scope>
    <source>
        <strain evidence="6 7">Mal15</strain>
    </source>
</reference>
<dbReference type="InterPro" id="IPR006143">
    <property type="entry name" value="RND_pump_MFP"/>
</dbReference>
<protein>
    <submittedName>
        <fullName evidence="6">Multidrug resistance protein MdtA</fullName>
    </submittedName>
</protein>
<evidence type="ECO:0000259" key="5">
    <source>
        <dbReference type="Pfam" id="PF25917"/>
    </source>
</evidence>
<evidence type="ECO:0000313" key="6">
    <source>
        <dbReference type="EMBL" id="QEF99163.1"/>
    </source>
</evidence>
<keyword evidence="2" id="KW-0175">Coiled coil</keyword>
<dbReference type="PANTHER" id="PTHR30469">
    <property type="entry name" value="MULTIDRUG RESISTANCE PROTEIN MDTA"/>
    <property type="match status" value="1"/>
</dbReference>
<dbReference type="GO" id="GO:1990281">
    <property type="term" value="C:efflux pump complex"/>
    <property type="evidence" value="ECO:0007669"/>
    <property type="project" value="TreeGrafter"/>
</dbReference>
<evidence type="ECO:0000256" key="1">
    <source>
        <dbReference type="ARBA" id="ARBA00009477"/>
    </source>
</evidence>
<dbReference type="InterPro" id="IPR058624">
    <property type="entry name" value="MdtA-like_HH"/>
</dbReference>
<evidence type="ECO:0000256" key="2">
    <source>
        <dbReference type="SAM" id="Coils"/>
    </source>
</evidence>